<dbReference type="CDD" id="cd16332">
    <property type="entry name" value="Prp-like"/>
    <property type="match status" value="1"/>
</dbReference>
<reference evidence="7 8" key="1">
    <citation type="submission" date="2017-03" db="EMBL/GenBank/DDBJ databases">
        <title>Genome sequence of Clostridium thermoalcaliphilum DSM 7309.</title>
        <authorList>
            <person name="Poehlein A."/>
            <person name="Daniel R."/>
        </authorList>
    </citation>
    <scope>NUCLEOTIDE SEQUENCE [LARGE SCALE GENOMIC DNA]</scope>
    <source>
        <strain evidence="7 8">DSM 7309</strain>
    </source>
</reference>
<dbReference type="SUPFAM" id="SSF118010">
    <property type="entry name" value="TM1457-like"/>
    <property type="match status" value="1"/>
</dbReference>
<dbReference type="InterPro" id="IPR007422">
    <property type="entry name" value="Peptidase_Prp"/>
</dbReference>
<dbReference type="GO" id="GO:0006508">
    <property type="term" value="P:proteolysis"/>
    <property type="evidence" value="ECO:0007669"/>
    <property type="project" value="UniProtKB-KW"/>
</dbReference>
<gene>
    <name evidence="7" type="ORF">CLOTH_13130</name>
</gene>
<evidence type="ECO:0000256" key="6">
    <source>
        <dbReference type="ARBA" id="ARBA00044538"/>
    </source>
</evidence>
<keyword evidence="8" id="KW-1185">Reference proteome</keyword>
<protein>
    <recommendedName>
        <fullName evidence="6">Ribosomal processing cysteine protease Prp</fullName>
    </recommendedName>
</protein>
<keyword evidence="1" id="KW-0690">Ribosome biogenesis</keyword>
<proteinExistence type="inferred from homology"/>
<dbReference type="Proteomes" id="UP000190140">
    <property type="component" value="Unassembled WGS sequence"/>
</dbReference>
<dbReference type="PANTHER" id="PTHR39178">
    <property type="entry name" value="HYPOTHETICAL RIBOSOME-ASSOCIATED PROTEIN"/>
    <property type="match status" value="1"/>
</dbReference>
<name>A0A1V4I7G4_9FIRM</name>
<evidence type="ECO:0000313" key="8">
    <source>
        <dbReference type="Proteomes" id="UP000190140"/>
    </source>
</evidence>
<evidence type="ECO:0000256" key="5">
    <source>
        <dbReference type="ARBA" id="ARBA00044503"/>
    </source>
</evidence>
<dbReference type="EMBL" id="MZGW01000004">
    <property type="protein sequence ID" value="OPJ55555.1"/>
    <property type="molecule type" value="Genomic_DNA"/>
</dbReference>
<dbReference type="Pfam" id="PF04327">
    <property type="entry name" value="Peptidase_Prp"/>
    <property type="match status" value="1"/>
</dbReference>
<keyword evidence="3" id="KW-0378">Hydrolase</keyword>
<dbReference type="PANTHER" id="PTHR39178:SF1">
    <property type="entry name" value="RIBOSOMAL-PROCESSING CYSTEINE PROTEASE PRP"/>
    <property type="match status" value="1"/>
</dbReference>
<keyword evidence="2" id="KW-0645">Protease</keyword>
<dbReference type="Gene3D" id="3.30.70.1490">
    <property type="entry name" value="Cysteine protease Prp"/>
    <property type="match status" value="1"/>
</dbReference>
<evidence type="ECO:0000256" key="1">
    <source>
        <dbReference type="ARBA" id="ARBA00022517"/>
    </source>
</evidence>
<dbReference type="STRING" id="29349.CLOTH_13130"/>
<organism evidence="7 8">
    <name type="scientific">Alkalithermobacter paradoxus</name>
    <dbReference type="NCBI Taxonomy" id="29349"/>
    <lineage>
        <taxon>Bacteria</taxon>
        <taxon>Bacillati</taxon>
        <taxon>Bacillota</taxon>
        <taxon>Clostridia</taxon>
        <taxon>Peptostreptococcales</taxon>
        <taxon>Tepidibacteraceae</taxon>
        <taxon>Alkalithermobacter</taxon>
    </lineage>
</organism>
<comment type="similarity">
    <text evidence="5">Belongs to the Prp family.</text>
</comment>
<dbReference type="GO" id="GO:0008234">
    <property type="term" value="F:cysteine-type peptidase activity"/>
    <property type="evidence" value="ECO:0007669"/>
    <property type="project" value="UniProtKB-KW"/>
</dbReference>
<evidence type="ECO:0000313" key="7">
    <source>
        <dbReference type="EMBL" id="OPJ55555.1"/>
    </source>
</evidence>
<evidence type="ECO:0000256" key="4">
    <source>
        <dbReference type="ARBA" id="ARBA00022807"/>
    </source>
</evidence>
<accession>A0A1V4I7G4</accession>
<dbReference type="RefSeq" id="WP_079412300.1">
    <property type="nucleotide sequence ID" value="NZ_MZGW01000004.1"/>
</dbReference>
<comment type="caution">
    <text evidence="7">The sequence shown here is derived from an EMBL/GenBank/DDBJ whole genome shotgun (WGS) entry which is preliminary data.</text>
</comment>
<dbReference type="AlphaFoldDB" id="A0A1V4I7G4"/>
<dbReference type="OrthoDB" id="48998at2"/>
<keyword evidence="4" id="KW-0788">Thiol protease</keyword>
<sequence>MVKASIKRNSKGDIIEFEIKGHANYASHGEDIVCAAISALSQTAIIGLSDYAHVKCEFKINSGYLHCKLPFELNIDKRLIVNAIVETMVLGIKNIKEGYPSFVTLDEKEV</sequence>
<evidence type="ECO:0000256" key="3">
    <source>
        <dbReference type="ARBA" id="ARBA00022801"/>
    </source>
</evidence>
<evidence type="ECO:0000256" key="2">
    <source>
        <dbReference type="ARBA" id="ARBA00022670"/>
    </source>
</evidence>
<dbReference type="GO" id="GO:0042254">
    <property type="term" value="P:ribosome biogenesis"/>
    <property type="evidence" value="ECO:0007669"/>
    <property type="project" value="UniProtKB-KW"/>
</dbReference>
<dbReference type="InterPro" id="IPR036764">
    <property type="entry name" value="Peptidase_Prp_sf"/>
</dbReference>